<protein>
    <submittedName>
        <fullName evidence="1">DUF1330 domain-containing protein</fullName>
    </submittedName>
</protein>
<dbReference type="Gene3D" id="3.30.70.100">
    <property type="match status" value="1"/>
</dbReference>
<reference evidence="2" key="1">
    <citation type="submission" date="2017-08" db="EMBL/GenBank/DDBJ databases">
        <title>A dynamic microbial community with high functional redundancy inhabits the cold, oxic subseafloor aquifer.</title>
        <authorList>
            <person name="Tully B.J."/>
            <person name="Wheat C.G."/>
            <person name="Glazer B.T."/>
            <person name="Huber J.A."/>
        </authorList>
    </citation>
    <scope>NUCLEOTIDE SEQUENCE [LARGE SCALE GENOMIC DNA]</scope>
</reference>
<dbReference type="Proteomes" id="UP000228987">
    <property type="component" value="Unassembled WGS sequence"/>
</dbReference>
<organism evidence="1 2">
    <name type="scientific">SAR86 cluster bacterium</name>
    <dbReference type="NCBI Taxonomy" id="2030880"/>
    <lineage>
        <taxon>Bacteria</taxon>
        <taxon>Pseudomonadati</taxon>
        <taxon>Pseudomonadota</taxon>
        <taxon>Gammaproteobacteria</taxon>
        <taxon>SAR86 cluster</taxon>
    </lineage>
</organism>
<dbReference type="EMBL" id="NVWI01000009">
    <property type="protein sequence ID" value="PCJ40365.1"/>
    <property type="molecule type" value="Genomic_DNA"/>
</dbReference>
<dbReference type="SUPFAM" id="SSF54909">
    <property type="entry name" value="Dimeric alpha+beta barrel"/>
    <property type="match status" value="1"/>
</dbReference>
<gene>
    <name evidence="1" type="ORF">COA71_10920</name>
</gene>
<evidence type="ECO:0000313" key="2">
    <source>
        <dbReference type="Proteomes" id="UP000228987"/>
    </source>
</evidence>
<sequence length="101" mass="12193">MIYITQLIYINEGQEEAFNEFESFAIPIISNYKGELILRVRPSTESYIHATEEKPYEIHLIKFESEQDFQEFMLNDERKKYLHLKERSIRESFLVKGEKLQ</sequence>
<comment type="caution">
    <text evidence="1">The sequence shown here is derived from an EMBL/GenBank/DDBJ whole genome shotgun (WGS) entry which is preliminary data.</text>
</comment>
<evidence type="ECO:0000313" key="1">
    <source>
        <dbReference type="EMBL" id="PCJ40365.1"/>
    </source>
</evidence>
<proteinExistence type="predicted"/>
<accession>A0A2A5C9V8</accession>
<dbReference type="AlphaFoldDB" id="A0A2A5C9V8"/>
<name>A0A2A5C9V8_9GAMM</name>
<dbReference type="InterPro" id="IPR011008">
    <property type="entry name" value="Dimeric_a/b-barrel"/>
</dbReference>